<keyword evidence="1" id="KW-1133">Transmembrane helix</keyword>
<gene>
    <name evidence="3" type="ORF">BDV98DRAFT_77063</name>
</gene>
<protein>
    <recommendedName>
        <fullName evidence="2">DUF6534 domain-containing protein</fullName>
    </recommendedName>
</protein>
<keyword evidence="1" id="KW-0812">Transmembrane</keyword>
<feature type="transmembrane region" description="Helical" evidence="1">
    <location>
        <begin position="217"/>
        <end position="240"/>
    </location>
</feature>
<name>A0A5C3QGU9_9AGAR</name>
<feature type="transmembrane region" description="Helical" evidence="1">
    <location>
        <begin position="106"/>
        <end position="128"/>
    </location>
</feature>
<proteinExistence type="predicted"/>
<feature type="transmembrane region" description="Helical" evidence="1">
    <location>
        <begin position="172"/>
        <end position="197"/>
    </location>
</feature>
<organism evidence="3 4">
    <name type="scientific">Pterulicium gracile</name>
    <dbReference type="NCBI Taxonomy" id="1884261"/>
    <lineage>
        <taxon>Eukaryota</taxon>
        <taxon>Fungi</taxon>
        <taxon>Dikarya</taxon>
        <taxon>Basidiomycota</taxon>
        <taxon>Agaricomycotina</taxon>
        <taxon>Agaricomycetes</taxon>
        <taxon>Agaricomycetidae</taxon>
        <taxon>Agaricales</taxon>
        <taxon>Pleurotineae</taxon>
        <taxon>Pterulaceae</taxon>
        <taxon>Pterulicium</taxon>
    </lineage>
</organism>
<feature type="transmembrane region" description="Helical" evidence="1">
    <location>
        <begin position="135"/>
        <end position="160"/>
    </location>
</feature>
<dbReference type="OrthoDB" id="2868589at2759"/>
<dbReference type="Pfam" id="PF20152">
    <property type="entry name" value="DUF6534"/>
    <property type="match status" value="1"/>
</dbReference>
<evidence type="ECO:0000256" key="1">
    <source>
        <dbReference type="SAM" id="Phobius"/>
    </source>
</evidence>
<dbReference type="InterPro" id="IPR045339">
    <property type="entry name" value="DUF6534"/>
</dbReference>
<dbReference type="PANTHER" id="PTHR40465">
    <property type="entry name" value="CHROMOSOME 1, WHOLE GENOME SHOTGUN SEQUENCE"/>
    <property type="match status" value="1"/>
</dbReference>
<feature type="transmembrane region" description="Helical" evidence="1">
    <location>
        <begin position="65"/>
        <end position="86"/>
    </location>
</feature>
<feature type="transmembrane region" description="Helical" evidence="1">
    <location>
        <begin position="32"/>
        <end position="53"/>
    </location>
</feature>
<dbReference type="PANTHER" id="PTHR40465:SF1">
    <property type="entry name" value="DUF6534 DOMAIN-CONTAINING PROTEIN"/>
    <property type="match status" value="1"/>
</dbReference>
<accession>A0A5C3QGU9</accession>
<dbReference type="STRING" id="1884261.A0A5C3QGU9"/>
<dbReference type="EMBL" id="ML178825">
    <property type="protein sequence ID" value="TFL01313.1"/>
    <property type="molecule type" value="Genomic_DNA"/>
</dbReference>
<evidence type="ECO:0000259" key="2">
    <source>
        <dbReference type="Pfam" id="PF20152"/>
    </source>
</evidence>
<evidence type="ECO:0000313" key="4">
    <source>
        <dbReference type="Proteomes" id="UP000305067"/>
    </source>
</evidence>
<keyword evidence="1" id="KW-0472">Membrane</keyword>
<reference evidence="3 4" key="1">
    <citation type="journal article" date="2019" name="Nat. Ecol. Evol.">
        <title>Megaphylogeny resolves global patterns of mushroom evolution.</title>
        <authorList>
            <person name="Varga T."/>
            <person name="Krizsan K."/>
            <person name="Foldi C."/>
            <person name="Dima B."/>
            <person name="Sanchez-Garcia M."/>
            <person name="Sanchez-Ramirez S."/>
            <person name="Szollosi G.J."/>
            <person name="Szarkandi J.G."/>
            <person name="Papp V."/>
            <person name="Albert L."/>
            <person name="Andreopoulos W."/>
            <person name="Angelini C."/>
            <person name="Antonin V."/>
            <person name="Barry K.W."/>
            <person name="Bougher N.L."/>
            <person name="Buchanan P."/>
            <person name="Buyck B."/>
            <person name="Bense V."/>
            <person name="Catcheside P."/>
            <person name="Chovatia M."/>
            <person name="Cooper J."/>
            <person name="Damon W."/>
            <person name="Desjardin D."/>
            <person name="Finy P."/>
            <person name="Geml J."/>
            <person name="Haridas S."/>
            <person name="Hughes K."/>
            <person name="Justo A."/>
            <person name="Karasinski D."/>
            <person name="Kautmanova I."/>
            <person name="Kiss B."/>
            <person name="Kocsube S."/>
            <person name="Kotiranta H."/>
            <person name="LaButti K.M."/>
            <person name="Lechner B.E."/>
            <person name="Liimatainen K."/>
            <person name="Lipzen A."/>
            <person name="Lukacs Z."/>
            <person name="Mihaltcheva S."/>
            <person name="Morgado L.N."/>
            <person name="Niskanen T."/>
            <person name="Noordeloos M.E."/>
            <person name="Ohm R.A."/>
            <person name="Ortiz-Santana B."/>
            <person name="Ovrebo C."/>
            <person name="Racz N."/>
            <person name="Riley R."/>
            <person name="Savchenko A."/>
            <person name="Shiryaev A."/>
            <person name="Soop K."/>
            <person name="Spirin V."/>
            <person name="Szebenyi C."/>
            <person name="Tomsovsky M."/>
            <person name="Tulloss R.E."/>
            <person name="Uehling J."/>
            <person name="Grigoriev I.V."/>
            <person name="Vagvolgyi C."/>
            <person name="Papp T."/>
            <person name="Martin F.M."/>
            <person name="Miettinen O."/>
            <person name="Hibbett D.S."/>
            <person name="Nagy L.G."/>
        </authorList>
    </citation>
    <scope>NUCLEOTIDE SEQUENCE [LARGE SCALE GENOMIC DNA]</scope>
    <source>
        <strain evidence="3 4">CBS 309.79</strain>
    </source>
</reference>
<evidence type="ECO:0000313" key="3">
    <source>
        <dbReference type="EMBL" id="TFL01313.1"/>
    </source>
</evidence>
<feature type="transmembrane region" description="Helical" evidence="1">
    <location>
        <begin position="246"/>
        <end position="267"/>
    </location>
</feature>
<keyword evidence="4" id="KW-1185">Reference proteome</keyword>
<feature type="domain" description="DUF6534" evidence="2">
    <location>
        <begin position="184"/>
        <end position="270"/>
    </location>
</feature>
<sequence length="349" mass="38426">MTHFIRARAEVGSQEAAAALDALLQGLVGPPLIGTVLAAILLGIFMMQTYIYYKHFAADRRPLKLMVAVVGFIELVHMAVVMAGVYEMAVLDFGHPERFYKLTLGLHIAAYILGVTYLIIPLFLVYRIRVLTKSVWLVAFLGPLAIARGVISIVLNAISHAMASMTGFSAKYMWLVMLSMSLGVVTDLLLSGVMVFLLHRKRKNSISKETGRVMAKLILYTVESGAITALVSLLTLIVLLTMPENYAWVGFLIVVPKVYANTIMASLNGRLSMKPEQPTVSITDFGFSSMPCTPPAGVNSFVTTKKSRTPIQINKASEVYMERDGPDSKTEEHDQFADEQMELKAMGNR</sequence>
<dbReference type="Proteomes" id="UP000305067">
    <property type="component" value="Unassembled WGS sequence"/>
</dbReference>
<dbReference type="AlphaFoldDB" id="A0A5C3QGU9"/>